<dbReference type="AlphaFoldDB" id="A0AA38PLS5"/>
<reference evidence="1" key="1">
    <citation type="submission" date="2022-08" db="EMBL/GenBank/DDBJ databases">
        <authorList>
            <consortium name="DOE Joint Genome Institute"/>
            <person name="Min B."/>
            <person name="Riley R."/>
            <person name="Sierra-Patev S."/>
            <person name="Naranjo-Ortiz M."/>
            <person name="Looney B."/>
            <person name="Konkel Z."/>
            <person name="Slot J.C."/>
            <person name="Sakamoto Y."/>
            <person name="Steenwyk J.L."/>
            <person name="Rokas A."/>
            <person name="Carro J."/>
            <person name="Camarero S."/>
            <person name="Ferreira P."/>
            <person name="Molpeceres G."/>
            <person name="Ruiz-Duenas F.J."/>
            <person name="Serrano A."/>
            <person name="Henrissat B."/>
            <person name="Drula E."/>
            <person name="Hughes K.W."/>
            <person name="Mata J.L."/>
            <person name="Ishikawa N.K."/>
            <person name="Vargas-Isla R."/>
            <person name="Ushijima S."/>
            <person name="Smith C.A."/>
            <person name="Ahrendt S."/>
            <person name="Andreopoulos W."/>
            <person name="He G."/>
            <person name="Labutti K."/>
            <person name="Lipzen A."/>
            <person name="Ng V."/>
            <person name="Sandor L."/>
            <person name="Barry K."/>
            <person name="Martinez A.T."/>
            <person name="Xiao Y."/>
            <person name="Gibbons J.G."/>
            <person name="Terashima K."/>
            <person name="Hibbett D.S."/>
            <person name="Grigoriev I.V."/>
        </authorList>
    </citation>
    <scope>NUCLEOTIDE SEQUENCE</scope>
    <source>
        <strain evidence="1">TFB9207</strain>
    </source>
</reference>
<comment type="caution">
    <text evidence="1">The sequence shown here is derived from an EMBL/GenBank/DDBJ whole genome shotgun (WGS) entry which is preliminary data.</text>
</comment>
<sequence length="284" mass="31721">MSTKNIDGCQWTRVAYSGCQDNSLSYFSLDLESDVSTSVLEAAWLSQAGRILQKKNANNYVFLDSKIKLILQISHAESWSIHNQGPPSAYLFIAPVQTKGTTHPCFSFHKTPYFWSMDPSGTDRLSKQTQELLGLPSFEIGIFEGRQWSDIEYDAVSRYLKFKGLDPLGLDYARTRGYASFEVTVGCKDGYDDSPSSKTSSDSISIEEVSDSVDPFESSVDGWEIICTSEFNLGSEGEGREIVWWQRDYLKPLKYALHSLSSSCQSMCITGCTGGSQNDQLEMK</sequence>
<protein>
    <submittedName>
        <fullName evidence="1">Uncharacterized protein</fullName>
    </submittedName>
</protein>
<proteinExistence type="predicted"/>
<gene>
    <name evidence="1" type="ORF">F5878DRAFT_436918</name>
</gene>
<keyword evidence="2" id="KW-1185">Reference proteome</keyword>
<name>A0AA38PLS5_9AGAR</name>
<dbReference type="Proteomes" id="UP001163846">
    <property type="component" value="Unassembled WGS sequence"/>
</dbReference>
<evidence type="ECO:0000313" key="1">
    <source>
        <dbReference type="EMBL" id="KAJ3845008.1"/>
    </source>
</evidence>
<organism evidence="1 2">
    <name type="scientific">Lentinula raphanica</name>
    <dbReference type="NCBI Taxonomy" id="153919"/>
    <lineage>
        <taxon>Eukaryota</taxon>
        <taxon>Fungi</taxon>
        <taxon>Dikarya</taxon>
        <taxon>Basidiomycota</taxon>
        <taxon>Agaricomycotina</taxon>
        <taxon>Agaricomycetes</taxon>
        <taxon>Agaricomycetidae</taxon>
        <taxon>Agaricales</taxon>
        <taxon>Marasmiineae</taxon>
        <taxon>Omphalotaceae</taxon>
        <taxon>Lentinula</taxon>
    </lineage>
</organism>
<evidence type="ECO:0000313" key="2">
    <source>
        <dbReference type="Proteomes" id="UP001163846"/>
    </source>
</evidence>
<accession>A0AA38PLS5</accession>
<dbReference type="EMBL" id="MU805943">
    <property type="protein sequence ID" value="KAJ3845008.1"/>
    <property type="molecule type" value="Genomic_DNA"/>
</dbReference>